<dbReference type="Gene3D" id="3.90.1590.10">
    <property type="entry name" value="glutathione-dependent formaldehyde- activating enzyme (gfa)"/>
    <property type="match status" value="1"/>
</dbReference>
<keyword evidence="4" id="KW-0456">Lyase</keyword>
<dbReference type="PROSITE" id="PS51891">
    <property type="entry name" value="CENP_V_GFA"/>
    <property type="match status" value="1"/>
</dbReference>
<dbReference type="GO" id="GO:0016846">
    <property type="term" value="F:carbon-sulfur lyase activity"/>
    <property type="evidence" value="ECO:0007669"/>
    <property type="project" value="InterPro"/>
</dbReference>
<evidence type="ECO:0000256" key="4">
    <source>
        <dbReference type="ARBA" id="ARBA00023239"/>
    </source>
</evidence>
<dbReference type="PANTHER" id="PTHR33337:SF40">
    <property type="entry name" value="CENP-V_GFA DOMAIN-CONTAINING PROTEIN-RELATED"/>
    <property type="match status" value="1"/>
</dbReference>
<evidence type="ECO:0000313" key="6">
    <source>
        <dbReference type="EMBL" id="MEJ8566679.1"/>
    </source>
</evidence>
<dbReference type="InterPro" id="IPR011057">
    <property type="entry name" value="Mss4-like_sf"/>
</dbReference>
<feature type="domain" description="CENP-V/GFA" evidence="5">
    <location>
        <begin position="12"/>
        <end position="122"/>
    </location>
</feature>
<sequence>MERCDKQAVNRVDGGCFCGAVRFQVTLPSKWCAHCHCSMCRRIHGAGYVTWAGFESAGFEVTRGAENLHWFESSPGARRGSCAHCHSNMLFESQRWPGETHVALGCLDGKIDRTPQAHVNYDTHVDWMAVDENLSIHSS</sequence>
<evidence type="ECO:0000259" key="5">
    <source>
        <dbReference type="PROSITE" id="PS51891"/>
    </source>
</evidence>
<evidence type="ECO:0000256" key="2">
    <source>
        <dbReference type="ARBA" id="ARBA00022723"/>
    </source>
</evidence>
<comment type="similarity">
    <text evidence="1">Belongs to the Gfa family.</text>
</comment>
<gene>
    <name evidence="6" type="ORF">V3330_03475</name>
</gene>
<dbReference type="GO" id="GO:0046872">
    <property type="term" value="F:metal ion binding"/>
    <property type="evidence" value="ECO:0007669"/>
    <property type="project" value="UniProtKB-KW"/>
</dbReference>
<dbReference type="RefSeq" id="WP_354694001.1">
    <property type="nucleotide sequence ID" value="NZ_JAZHOG010000002.1"/>
</dbReference>
<name>A0AAW9RBK2_9GAMM</name>
<protein>
    <submittedName>
        <fullName evidence="6">GFA family protein</fullName>
    </submittedName>
</protein>
<dbReference type="Pfam" id="PF04828">
    <property type="entry name" value="GFA"/>
    <property type="match status" value="1"/>
</dbReference>
<comment type="caution">
    <text evidence="6">The sequence shown here is derived from an EMBL/GenBank/DDBJ whole genome shotgun (WGS) entry which is preliminary data.</text>
</comment>
<dbReference type="PANTHER" id="PTHR33337">
    <property type="entry name" value="GFA DOMAIN-CONTAINING PROTEIN"/>
    <property type="match status" value="1"/>
</dbReference>
<evidence type="ECO:0000256" key="1">
    <source>
        <dbReference type="ARBA" id="ARBA00005495"/>
    </source>
</evidence>
<organism evidence="6 7">
    <name type="scientific">Elongatibacter sediminis</name>
    <dbReference type="NCBI Taxonomy" id="3119006"/>
    <lineage>
        <taxon>Bacteria</taxon>
        <taxon>Pseudomonadati</taxon>
        <taxon>Pseudomonadota</taxon>
        <taxon>Gammaproteobacteria</taxon>
        <taxon>Chromatiales</taxon>
        <taxon>Wenzhouxiangellaceae</taxon>
        <taxon>Elongatibacter</taxon>
    </lineage>
</organism>
<dbReference type="InterPro" id="IPR006913">
    <property type="entry name" value="CENP-V/GFA"/>
</dbReference>
<dbReference type="EMBL" id="JAZHOG010000002">
    <property type="protein sequence ID" value="MEJ8566679.1"/>
    <property type="molecule type" value="Genomic_DNA"/>
</dbReference>
<dbReference type="Proteomes" id="UP001359886">
    <property type="component" value="Unassembled WGS sequence"/>
</dbReference>
<accession>A0AAW9RBK2</accession>
<dbReference type="AlphaFoldDB" id="A0AAW9RBK2"/>
<evidence type="ECO:0000256" key="3">
    <source>
        <dbReference type="ARBA" id="ARBA00022833"/>
    </source>
</evidence>
<keyword evidence="3" id="KW-0862">Zinc</keyword>
<evidence type="ECO:0000313" key="7">
    <source>
        <dbReference type="Proteomes" id="UP001359886"/>
    </source>
</evidence>
<keyword evidence="7" id="KW-1185">Reference proteome</keyword>
<keyword evidence="2" id="KW-0479">Metal-binding</keyword>
<reference evidence="6 7" key="1">
    <citation type="submission" date="2024-02" db="EMBL/GenBank/DDBJ databases">
        <title>A novel Wenzhouxiangellaceae bacterium, isolated from coastal sediments.</title>
        <authorList>
            <person name="Du Z.-J."/>
            <person name="Ye Y.-Q."/>
            <person name="Zhang X.-Y."/>
        </authorList>
    </citation>
    <scope>NUCLEOTIDE SEQUENCE [LARGE SCALE GENOMIC DNA]</scope>
    <source>
        <strain evidence="6 7">CH-27</strain>
    </source>
</reference>
<proteinExistence type="inferred from homology"/>
<dbReference type="SUPFAM" id="SSF51316">
    <property type="entry name" value="Mss4-like"/>
    <property type="match status" value="1"/>
</dbReference>